<keyword evidence="2" id="KW-1185">Reference proteome</keyword>
<dbReference type="Proteomes" id="UP001631969">
    <property type="component" value="Unassembled WGS sequence"/>
</dbReference>
<comment type="caution">
    <text evidence="1">The sequence shown here is derived from an EMBL/GenBank/DDBJ whole genome shotgun (WGS) entry which is preliminary data.</text>
</comment>
<evidence type="ECO:0000313" key="1">
    <source>
        <dbReference type="EMBL" id="MFM9330805.1"/>
    </source>
</evidence>
<organism evidence="1 2">
    <name type="scientific">Paenibacillus mesotrionivorans</name>
    <dbReference type="NCBI Taxonomy" id="3160968"/>
    <lineage>
        <taxon>Bacteria</taxon>
        <taxon>Bacillati</taxon>
        <taxon>Bacillota</taxon>
        <taxon>Bacilli</taxon>
        <taxon>Bacillales</taxon>
        <taxon>Paenibacillaceae</taxon>
        <taxon>Paenibacillus</taxon>
    </lineage>
</organism>
<gene>
    <name evidence="1" type="ORF">ACI1P1_21175</name>
</gene>
<sequence>MTTVAFASDTIQAILFPSKITFEMKGNQVVLDTNENPVLNYNDKTYIPLRAFAEAMGASVDFVAGSEATGGLHLITVTSNEYQLTRYGPEDNLSPADNTFFPLTVGLSLPDGYRPDSKQLSIENTTNLVFSVMNRSNDNLIMDSATHLAIEVYTVKDGANDKLVHRYALPPVPSPIPSRSAYSLTVPWSNVDSSGKKIEPGSYNIRLVTPEKLEYQVEGSGTTQSVIGYPGMKYGLHSYPVEYK</sequence>
<protein>
    <submittedName>
        <fullName evidence="1">Uncharacterized protein</fullName>
    </submittedName>
</protein>
<name>A0ACC7P3E2_9BACL</name>
<reference evidence="1" key="1">
    <citation type="submission" date="2024-12" db="EMBL/GenBank/DDBJ databases">
        <authorList>
            <person name="Wu N."/>
        </authorList>
    </citation>
    <scope>NUCLEOTIDE SEQUENCE</scope>
    <source>
        <strain evidence="1">P15</strain>
    </source>
</reference>
<evidence type="ECO:0000313" key="2">
    <source>
        <dbReference type="Proteomes" id="UP001631969"/>
    </source>
</evidence>
<accession>A0ACC7P3E2</accession>
<dbReference type="EMBL" id="JBJURJ010000015">
    <property type="protein sequence ID" value="MFM9330805.1"/>
    <property type="molecule type" value="Genomic_DNA"/>
</dbReference>
<proteinExistence type="predicted"/>